<dbReference type="Gene3D" id="3.90.550.10">
    <property type="entry name" value="Spore Coat Polysaccharide Biosynthesis Protein SpsA, Chain A"/>
    <property type="match status" value="1"/>
</dbReference>
<evidence type="ECO:0000313" key="5">
    <source>
        <dbReference type="Proteomes" id="UP000291259"/>
    </source>
</evidence>
<keyword evidence="5" id="KW-1185">Reference proteome</keyword>
<name>A0A4P6FJB3_9MICO</name>
<dbReference type="InterPro" id="IPR029044">
    <property type="entry name" value="Nucleotide-diphossugar_trans"/>
</dbReference>
<dbReference type="AlphaFoldDB" id="A0A4P6FJB3"/>
<dbReference type="Proteomes" id="UP000291259">
    <property type="component" value="Chromosome"/>
</dbReference>
<dbReference type="OrthoDB" id="9771846at2"/>
<feature type="domain" description="Galactosyltransferase C-terminal" evidence="3">
    <location>
        <begin position="181"/>
        <end position="225"/>
    </location>
</feature>
<feature type="domain" description="Glycosyltransferase 2-like" evidence="2">
    <location>
        <begin position="13"/>
        <end position="137"/>
    </location>
</feature>
<sequence length="342" mass="36935">MSEARPATRPDLSVVIVNYNTAEETTECVTTLLATTAAALDVVVVDNGSRDDSVGMLRRTHPGIRVIEAGENLGFAAGVNVGVEASVAPRVLLLNPDTVILDGAIDALLAFARAHPEHRLYGGRTLRPDGSTDPSSCWGEMTLWSLTSFALGLTTAFKRSRVFDPESLGRWERDSVREVPIITGCLLLVSRADWDALGGMDERFFLYGEDAEFSARARAAGLRPVIVPDAVIVHAVGGSTAAEGTSNGRKMSMVMAGKATVLRTTWPPARARAGVFLLEAGAYTRALLETVRGRRPGTWRVVWSRRREWRDGYPSAKAALFPASERSASTLAKTEDFGKNPH</sequence>
<protein>
    <submittedName>
        <fullName evidence="4">Glycosyltransferase family 2 protein</fullName>
    </submittedName>
</protein>
<dbReference type="InterPro" id="IPR027791">
    <property type="entry name" value="Galactosyl_T_C"/>
</dbReference>
<evidence type="ECO:0000313" key="4">
    <source>
        <dbReference type="EMBL" id="QAY74689.1"/>
    </source>
</evidence>
<dbReference type="PANTHER" id="PTHR43179:SF7">
    <property type="entry name" value="RHAMNOSYLTRANSFERASE WBBL"/>
    <property type="match status" value="1"/>
</dbReference>
<dbReference type="KEGG" id="agf:ET445_16460"/>
<evidence type="ECO:0000259" key="2">
    <source>
        <dbReference type="Pfam" id="PF00535"/>
    </source>
</evidence>
<dbReference type="RefSeq" id="WP_129192233.1">
    <property type="nucleotide sequence ID" value="NZ_CP035491.1"/>
</dbReference>
<dbReference type="PANTHER" id="PTHR43179">
    <property type="entry name" value="RHAMNOSYLTRANSFERASE WBBL"/>
    <property type="match status" value="1"/>
</dbReference>
<reference evidence="4 5" key="1">
    <citation type="submission" date="2019-01" db="EMBL/GenBank/DDBJ databases">
        <title>Genome sequencing of strain FW100M-8.</title>
        <authorList>
            <person name="Heo J."/>
            <person name="Kim S.-J."/>
            <person name="Kim J.-S."/>
            <person name="Hong S.-B."/>
            <person name="Kwon S.-W."/>
        </authorList>
    </citation>
    <scope>NUCLEOTIDE SEQUENCE [LARGE SCALE GENOMIC DNA]</scope>
    <source>
        <strain evidence="4 5">FW100M-8</strain>
    </source>
</reference>
<dbReference type="GO" id="GO:0016740">
    <property type="term" value="F:transferase activity"/>
    <property type="evidence" value="ECO:0007669"/>
    <property type="project" value="UniProtKB-KW"/>
</dbReference>
<dbReference type="Pfam" id="PF00535">
    <property type="entry name" value="Glycos_transf_2"/>
    <property type="match status" value="1"/>
</dbReference>
<evidence type="ECO:0000256" key="1">
    <source>
        <dbReference type="ARBA" id="ARBA00022679"/>
    </source>
</evidence>
<dbReference type="Pfam" id="PF02709">
    <property type="entry name" value="Glyco_transf_7C"/>
    <property type="match status" value="1"/>
</dbReference>
<gene>
    <name evidence="4" type="ORF">ET445_16460</name>
</gene>
<proteinExistence type="predicted"/>
<accession>A0A4P6FJB3</accession>
<organism evidence="4 5">
    <name type="scientific">Agromyces protaetiae</name>
    <dbReference type="NCBI Taxonomy" id="2509455"/>
    <lineage>
        <taxon>Bacteria</taxon>
        <taxon>Bacillati</taxon>
        <taxon>Actinomycetota</taxon>
        <taxon>Actinomycetes</taxon>
        <taxon>Micrococcales</taxon>
        <taxon>Microbacteriaceae</taxon>
        <taxon>Agromyces</taxon>
    </lineage>
</organism>
<dbReference type="EMBL" id="CP035491">
    <property type="protein sequence ID" value="QAY74689.1"/>
    <property type="molecule type" value="Genomic_DNA"/>
</dbReference>
<dbReference type="InterPro" id="IPR001173">
    <property type="entry name" value="Glyco_trans_2-like"/>
</dbReference>
<dbReference type="CDD" id="cd04186">
    <property type="entry name" value="GT_2_like_c"/>
    <property type="match status" value="1"/>
</dbReference>
<keyword evidence="1 4" id="KW-0808">Transferase</keyword>
<evidence type="ECO:0000259" key="3">
    <source>
        <dbReference type="Pfam" id="PF02709"/>
    </source>
</evidence>
<dbReference type="SUPFAM" id="SSF53448">
    <property type="entry name" value="Nucleotide-diphospho-sugar transferases"/>
    <property type="match status" value="1"/>
</dbReference>